<dbReference type="InterPro" id="IPR036864">
    <property type="entry name" value="Zn2-C6_fun-type_DNA-bd_sf"/>
</dbReference>
<proteinExistence type="predicted"/>
<feature type="domain" description="Zn(2)-C6 fungal-type" evidence="8">
    <location>
        <begin position="4"/>
        <end position="33"/>
    </location>
</feature>
<keyword evidence="5" id="KW-0804">Transcription</keyword>
<evidence type="ECO:0000256" key="2">
    <source>
        <dbReference type="ARBA" id="ARBA00022833"/>
    </source>
</evidence>
<feature type="compositionally biased region" description="Polar residues" evidence="7">
    <location>
        <begin position="43"/>
        <end position="62"/>
    </location>
</feature>
<evidence type="ECO:0000256" key="6">
    <source>
        <dbReference type="ARBA" id="ARBA00023242"/>
    </source>
</evidence>
<keyword evidence="10" id="KW-1185">Reference proteome</keyword>
<evidence type="ECO:0000256" key="5">
    <source>
        <dbReference type="ARBA" id="ARBA00023163"/>
    </source>
</evidence>
<dbReference type="SUPFAM" id="SSF57701">
    <property type="entry name" value="Zn2/Cys6 DNA-binding domain"/>
    <property type="match status" value="1"/>
</dbReference>
<evidence type="ECO:0000256" key="4">
    <source>
        <dbReference type="ARBA" id="ARBA00023125"/>
    </source>
</evidence>
<keyword evidence="3" id="KW-0805">Transcription regulation</keyword>
<protein>
    <recommendedName>
        <fullName evidence="8">Zn(2)-C6 fungal-type domain-containing protein</fullName>
    </recommendedName>
</protein>
<dbReference type="EMBL" id="JBFTWV010000146">
    <property type="protein sequence ID" value="KAL2785391.1"/>
    <property type="molecule type" value="Genomic_DNA"/>
</dbReference>
<dbReference type="PANTHER" id="PTHR47171:SF2">
    <property type="entry name" value="TRANSCRIPTION FACTOR, PUTATIVE-RELATED"/>
    <property type="match status" value="1"/>
</dbReference>
<dbReference type="CDD" id="cd12148">
    <property type="entry name" value="fungal_TF_MHR"/>
    <property type="match status" value="1"/>
</dbReference>
<gene>
    <name evidence="9" type="ORF">BJX66DRAFT_347531</name>
</gene>
<dbReference type="Gene3D" id="4.10.240.10">
    <property type="entry name" value="Zn(2)-C6 fungal-type DNA-binding domain"/>
    <property type="match status" value="1"/>
</dbReference>
<evidence type="ECO:0000313" key="9">
    <source>
        <dbReference type="EMBL" id="KAL2785391.1"/>
    </source>
</evidence>
<sequence length="605" mass="67391">MLNACIICHKKKVKCNLSKQNPCSNCQKGGSECMPYQRKRKLYTNSPSPPDSNTKRTQSSASEFSIPGFTLSAGATKEKPHDVVPTYRGRDRYLGRNVSFDETMIMSSPTSDTAVLSSADRQLLKDQGALTLPPERIQEELIATFMEFGHVWTPVIDPAWLDTSTPSHLLLQSIFFAASRLTAQPNQYVSTADFYRRAKLLFFFGNERNPLISIVSAILLHWYNPVGPETVSTDTSGFWLRTAESIAFQIGLHKEPAVTDPQRGLRRRIWWTLVLRDCIISAGVGRPRTINLSDSDVQPPSLDDFPSQDLAARTFPVYVSIAQLLGNIVQRCLRRDLWPEHQRTLETSLFRWAKQDFHTISGPSLSTSLETRQVLVVYFANLIMLDRSGSVEGPLAARSLLCASFIVGIYRDFLEKDELCRLGPAFTFYALCAGLVLIPAYKIKPLWETANEDTVILKASLQILSKQWGSAIGALRALQKLSDDALYSHSHSHIPPTGTEQLAIPRLNDETRPFFEGFNRRWCRLWGPIVDRTHEGGVSDLNGSLRSILDKYAASRPWGDVPRPASVPEAEPFDADALGLGMGGGAWEGVGFDWGGSWLLDGSLL</sequence>
<keyword evidence="6" id="KW-0539">Nucleus</keyword>
<evidence type="ECO:0000259" key="8">
    <source>
        <dbReference type="PROSITE" id="PS50048"/>
    </source>
</evidence>
<dbReference type="Pfam" id="PF00172">
    <property type="entry name" value="Zn_clus"/>
    <property type="match status" value="1"/>
</dbReference>
<dbReference type="PROSITE" id="PS50048">
    <property type="entry name" value="ZN2_CY6_FUNGAL_2"/>
    <property type="match status" value="1"/>
</dbReference>
<dbReference type="PANTHER" id="PTHR47171">
    <property type="entry name" value="FARA-RELATED"/>
    <property type="match status" value="1"/>
</dbReference>
<evidence type="ECO:0000256" key="7">
    <source>
        <dbReference type="SAM" id="MobiDB-lite"/>
    </source>
</evidence>
<evidence type="ECO:0000256" key="1">
    <source>
        <dbReference type="ARBA" id="ARBA00022723"/>
    </source>
</evidence>
<reference evidence="9 10" key="1">
    <citation type="submission" date="2024-07" db="EMBL/GenBank/DDBJ databases">
        <title>Section-level genome sequencing and comparative genomics of Aspergillus sections Usti and Cavernicolus.</title>
        <authorList>
            <consortium name="Lawrence Berkeley National Laboratory"/>
            <person name="Nybo J.L."/>
            <person name="Vesth T.C."/>
            <person name="Theobald S."/>
            <person name="Frisvad J.C."/>
            <person name="Larsen T.O."/>
            <person name="Kjaerboelling I."/>
            <person name="Rothschild-Mancinelli K."/>
            <person name="Lyhne E.K."/>
            <person name="Kogle M.E."/>
            <person name="Barry K."/>
            <person name="Clum A."/>
            <person name="Na H."/>
            <person name="Ledsgaard L."/>
            <person name="Lin J."/>
            <person name="Lipzen A."/>
            <person name="Kuo A."/>
            <person name="Riley R."/>
            <person name="Mondo S."/>
            <person name="Labutti K."/>
            <person name="Haridas S."/>
            <person name="Pangalinan J."/>
            <person name="Salamov A.A."/>
            <person name="Simmons B.A."/>
            <person name="Magnuson J.K."/>
            <person name="Chen J."/>
            <person name="Drula E."/>
            <person name="Henrissat B."/>
            <person name="Wiebenga A."/>
            <person name="Lubbers R.J."/>
            <person name="Gomes A.C."/>
            <person name="Makela M.R."/>
            <person name="Stajich J."/>
            <person name="Grigoriev I.V."/>
            <person name="Mortensen U.H."/>
            <person name="De Vries R.P."/>
            <person name="Baker S.E."/>
            <person name="Andersen M.R."/>
        </authorList>
    </citation>
    <scope>NUCLEOTIDE SEQUENCE [LARGE SCALE GENOMIC DNA]</scope>
    <source>
        <strain evidence="9 10">CBS 209.92</strain>
    </source>
</reference>
<dbReference type="SMART" id="SM00066">
    <property type="entry name" value="GAL4"/>
    <property type="match status" value="1"/>
</dbReference>
<feature type="region of interest" description="Disordered" evidence="7">
    <location>
        <begin position="41"/>
        <end position="62"/>
    </location>
</feature>
<dbReference type="SMART" id="SM00906">
    <property type="entry name" value="Fungal_trans"/>
    <property type="match status" value="1"/>
</dbReference>
<dbReference type="CDD" id="cd00067">
    <property type="entry name" value="GAL4"/>
    <property type="match status" value="1"/>
</dbReference>
<name>A0ABR4FQ46_9EURO</name>
<dbReference type="Pfam" id="PF04082">
    <property type="entry name" value="Fungal_trans"/>
    <property type="match status" value="1"/>
</dbReference>
<keyword evidence="4" id="KW-0238">DNA-binding</keyword>
<accession>A0ABR4FQ46</accession>
<organism evidence="9 10">
    <name type="scientific">Aspergillus keveii</name>
    <dbReference type="NCBI Taxonomy" id="714993"/>
    <lineage>
        <taxon>Eukaryota</taxon>
        <taxon>Fungi</taxon>
        <taxon>Dikarya</taxon>
        <taxon>Ascomycota</taxon>
        <taxon>Pezizomycotina</taxon>
        <taxon>Eurotiomycetes</taxon>
        <taxon>Eurotiomycetidae</taxon>
        <taxon>Eurotiales</taxon>
        <taxon>Aspergillaceae</taxon>
        <taxon>Aspergillus</taxon>
        <taxon>Aspergillus subgen. Nidulantes</taxon>
    </lineage>
</organism>
<dbReference type="Proteomes" id="UP001610563">
    <property type="component" value="Unassembled WGS sequence"/>
</dbReference>
<comment type="caution">
    <text evidence="9">The sequence shown here is derived from an EMBL/GenBank/DDBJ whole genome shotgun (WGS) entry which is preliminary data.</text>
</comment>
<dbReference type="PROSITE" id="PS00463">
    <property type="entry name" value="ZN2_CY6_FUNGAL_1"/>
    <property type="match status" value="1"/>
</dbReference>
<evidence type="ECO:0000256" key="3">
    <source>
        <dbReference type="ARBA" id="ARBA00023015"/>
    </source>
</evidence>
<keyword evidence="2" id="KW-0862">Zinc</keyword>
<dbReference type="InterPro" id="IPR052073">
    <property type="entry name" value="Amide_Lactam_Regulators"/>
</dbReference>
<dbReference type="InterPro" id="IPR001138">
    <property type="entry name" value="Zn2Cys6_DnaBD"/>
</dbReference>
<dbReference type="InterPro" id="IPR007219">
    <property type="entry name" value="XnlR_reg_dom"/>
</dbReference>
<evidence type="ECO:0000313" key="10">
    <source>
        <dbReference type="Proteomes" id="UP001610563"/>
    </source>
</evidence>
<keyword evidence="1" id="KW-0479">Metal-binding</keyword>